<keyword evidence="1" id="KW-0479">Metal-binding</keyword>
<evidence type="ECO:0000256" key="1">
    <source>
        <dbReference type="ARBA" id="ARBA00022723"/>
    </source>
</evidence>
<name>A0A834MDM4_RHYFE</name>
<dbReference type="GO" id="GO:0046872">
    <property type="term" value="F:metal ion binding"/>
    <property type="evidence" value="ECO:0007669"/>
    <property type="project" value="UniProtKB-KW"/>
</dbReference>
<dbReference type="Proteomes" id="UP000625711">
    <property type="component" value="Unassembled WGS sequence"/>
</dbReference>
<dbReference type="GO" id="GO:0016491">
    <property type="term" value="F:oxidoreductase activity"/>
    <property type="evidence" value="ECO:0007669"/>
    <property type="project" value="UniProtKB-KW"/>
</dbReference>
<dbReference type="SUPFAM" id="SSF53659">
    <property type="entry name" value="Isocitrate/Isopropylmalate dehydrogenase-like"/>
    <property type="match status" value="1"/>
</dbReference>
<dbReference type="InterPro" id="IPR005255">
    <property type="entry name" value="PdxA_fam"/>
</dbReference>
<accession>A0A834MDM4</accession>
<protein>
    <submittedName>
        <fullName evidence="4">Uncharacterized protein</fullName>
    </submittedName>
</protein>
<gene>
    <name evidence="4" type="ORF">GWI33_011006</name>
</gene>
<sequence length="109" mass="12147">MNGIGPEIILKTFEDARMFELCTPVLFANSRVFTFIKKILKSKTNFVYTDQIDKIQQGKLNIFNVWKEAVDVNFGQQDNIVGGYAIESFIAATTALKNGNIDALVTAPI</sequence>
<proteinExistence type="predicted"/>
<dbReference type="AlphaFoldDB" id="A0A834MDM4"/>
<dbReference type="PANTHER" id="PTHR30004">
    <property type="entry name" value="4-HYDROXYTHREONINE-4-PHOSPHATE DEHYDROGENASE"/>
    <property type="match status" value="1"/>
</dbReference>
<evidence type="ECO:0000256" key="3">
    <source>
        <dbReference type="ARBA" id="ARBA00023027"/>
    </source>
</evidence>
<dbReference type="EMBL" id="JAACXV010008525">
    <property type="protein sequence ID" value="KAF7276015.1"/>
    <property type="molecule type" value="Genomic_DNA"/>
</dbReference>
<dbReference type="Gene3D" id="3.40.718.10">
    <property type="entry name" value="Isopropylmalate Dehydrogenase"/>
    <property type="match status" value="1"/>
</dbReference>
<keyword evidence="5" id="KW-1185">Reference proteome</keyword>
<keyword evidence="2" id="KW-0560">Oxidoreductase</keyword>
<evidence type="ECO:0000313" key="4">
    <source>
        <dbReference type="EMBL" id="KAF7276015.1"/>
    </source>
</evidence>
<dbReference type="PANTHER" id="PTHR30004:SF6">
    <property type="entry name" value="D-THREONATE 4-PHOSPHATE DEHYDROGENASE"/>
    <property type="match status" value="1"/>
</dbReference>
<comment type="caution">
    <text evidence="4">The sequence shown here is derived from an EMBL/GenBank/DDBJ whole genome shotgun (WGS) entry which is preliminary data.</text>
</comment>
<dbReference type="Pfam" id="PF04166">
    <property type="entry name" value="PdxA"/>
    <property type="match status" value="1"/>
</dbReference>
<dbReference type="GO" id="GO:0051287">
    <property type="term" value="F:NAD binding"/>
    <property type="evidence" value="ECO:0007669"/>
    <property type="project" value="InterPro"/>
</dbReference>
<reference evidence="4" key="1">
    <citation type="submission" date="2020-08" db="EMBL/GenBank/DDBJ databases">
        <title>Genome sequencing and assembly of the red palm weevil Rhynchophorus ferrugineus.</title>
        <authorList>
            <person name="Dias G.B."/>
            <person name="Bergman C.M."/>
            <person name="Manee M."/>
        </authorList>
    </citation>
    <scope>NUCLEOTIDE SEQUENCE</scope>
    <source>
        <strain evidence="4">AA-2017</strain>
        <tissue evidence="4">Whole larva</tissue>
    </source>
</reference>
<dbReference type="OrthoDB" id="6375236at2759"/>
<feature type="non-terminal residue" evidence="4">
    <location>
        <position position="109"/>
    </location>
</feature>
<evidence type="ECO:0000256" key="2">
    <source>
        <dbReference type="ARBA" id="ARBA00023002"/>
    </source>
</evidence>
<organism evidence="4 5">
    <name type="scientific">Rhynchophorus ferrugineus</name>
    <name type="common">Red palm weevil</name>
    <name type="synonym">Curculio ferrugineus</name>
    <dbReference type="NCBI Taxonomy" id="354439"/>
    <lineage>
        <taxon>Eukaryota</taxon>
        <taxon>Metazoa</taxon>
        <taxon>Ecdysozoa</taxon>
        <taxon>Arthropoda</taxon>
        <taxon>Hexapoda</taxon>
        <taxon>Insecta</taxon>
        <taxon>Pterygota</taxon>
        <taxon>Neoptera</taxon>
        <taxon>Endopterygota</taxon>
        <taxon>Coleoptera</taxon>
        <taxon>Polyphaga</taxon>
        <taxon>Cucujiformia</taxon>
        <taxon>Curculionidae</taxon>
        <taxon>Dryophthorinae</taxon>
        <taxon>Rhynchophorus</taxon>
    </lineage>
</organism>
<keyword evidence="3" id="KW-0520">NAD</keyword>
<evidence type="ECO:0000313" key="5">
    <source>
        <dbReference type="Proteomes" id="UP000625711"/>
    </source>
</evidence>